<reference evidence="2" key="1">
    <citation type="submission" date="2016-07" db="EMBL/GenBank/DDBJ databases">
        <title>Nontailed viruses are major unrecognized killers of bacteria in the ocean.</title>
        <authorList>
            <person name="Kauffman K."/>
            <person name="Hussain F."/>
            <person name="Yang J."/>
            <person name="Arevalo P."/>
            <person name="Brown J."/>
            <person name="Cutler M."/>
            <person name="Kelly L."/>
            <person name="Polz M.F."/>
        </authorList>
    </citation>
    <scope>NUCLEOTIDE SEQUENCE [LARGE SCALE GENOMIC DNA]</scope>
    <source>
        <strain evidence="2">10N.261.46.F8</strain>
    </source>
</reference>
<dbReference type="RefSeq" id="WP_102433787.1">
    <property type="nucleotide sequence ID" value="NZ_CAWNVI010000009.1"/>
</dbReference>
<accession>A0A2N7KLV3</accession>
<organism evidence="1 2">
    <name type="scientific">Vibrio lentus</name>
    <dbReference type="NCBI Taxonomy" id="136468"/>
    <lineage>
        <taxon>Bacteria</taxon>
        <taxon>Pseudomonadati</taxon>
        <taxon>Pseudomonadota</taxon>
        <taxon>Gammaproteobacteria</taxon>
        <taxon>Vibrionales</taxon>
        <taxon>Vibrionaceae</taxon>
        <taxon>Vibrio</taxon>
    </lineage>
</organism>
<comment type="caution">
    <text evidence="1">The sequence shown here is derived from an EMBL/GenBank/DDBJ whole genome shotgun (WGS) entry which is preliminary data.</text>
</comment>
<dbReference type="AlphaFoldDB" id="A0A2N7KLV3"/>
<gene>
    <name evidence="1" type="ORF">BCT49_20980</name>
</gene>
<protein>
    <submittedName>
        <fullName evidence="1">Uncharacterized protein</fullName>
    </submittedName>
</protein>
<dbReference type="Proteomes" id="UP000235406">
    <property type="component" value="Unassembled WGS sequence"/>
</dbReference>
<evidence type="ECO:0000313" key="2">
    <source>
        <dbReference type="Proteomes" id="UP000235406"/>
    </source>
</evidence>
<name>A0A2N7KLV3_9VIBR</name>
<proteinExistence type="predicted"/>
<sequence>MRTFLEKCKNYNNHLLQVSSVGLNLVTDNIGNVINTTPSNSVTEDLKASYLDQEDKLLNYEWSNSSEKRQKVLDAFSETMIPYVNWLVENREDLNLSDEIDELLKDFPEWSKYFE</sequence>
<dbReference type="EMBL" id="MCZK01000009">
    <property type="protein sequence ID" value="PMM77433.1"/>
    <property type="molecule type" value="Genomic_DNA"/>
</dbReference>
<evidence type="ECO:0000313" key="1">
    <source>
        <dbReference type="EMBL" id="PMM77433.1"/>
    </source>
</evidence>